<name>W9Z2J3_FUSOX</name>
<proteinExistence type="predicted"/>
<accession>W9Z2J3</accession>
<reference evidence="1" key="2">
    <citation type="submission" date="2012-05" db="EMBL/GenBank/DDBJ databases">
        <title>Annotation of the Genome Sequence of Fusarium oxysporum f. sp. melonis 26406.</title>
        <authorList>
            <consortium name="The Broad Institute Genomics Platform"/>
            <person name="Ma L.-J."/>
            <person name="Corby-Kistler H."/>
            <person name="Broz K."/>
            <person name="Gale L.R."/>
            <person name="Jonkers W."/>
            <person name="O'Donnell K."/>
            <person name="Ploetz R."/>
            <person name="Steinberg C."/>
            <person name="Schwartz D.C."/>
            <person name="VanEtten H."/>
            <person name="Zhou S."/>
            <person name="Young S.K."/>
            <person name="Zeng Q."/>
            <person name="Gargeya S."/>
            <person name="Fitzgerald M."/>
            <person name="Abouelleil A."/>
            <person name="Alvarado L."/>
            <person name="Chapman S.B."/>
            <person name="Gainer-Dewar J."/>
            <person name="Goldberg J."/>
            <person name="Griggs A."/>
            <person name="Gujja S."/>
            <person name="Hansen M."/>
            <person name="Howarth C."/>
            <person name="Imamovic A."/>
            <person name="Ireland A."/>
            <person name="Larimer J."/>
            <person name="McCowan C."/>
            <person name="Murphy C."/>
            <person name="Pearson M."/>
            <person name="Poon T.W."/>
            <person name="Priest M."/>
            <person name="Roberts A."/>
            <person name="Saif S."/>
            <person name="Shea T."/>
            <person name="Sykes S."/>
            <person name="Wortman J."/>
            <person name="Nusbaum C."/>
            <person name="Birren B."/>
        </authorList>
    </citation>
    <scope>NUCLEOTIDE SEQUENCE</scope>
    <source>
        <strain evidence="1">26406</strain>
    </source>
</reference>
<dbReference type="AlphaFoldDB" id="W9Z2J3"/>
<dbReference type="VEuPathDB" id="FungiDB:FOMG_17734"/>
<dbReference type="HOGENOM" id="CLU_1343310_0_0_1"/>
<evidence type="ECO:0000313" key="1">
    <source>
        <dbReference type="EMBL" id="EXK25605.1"/>
    </source>
</evidence>
<dbReference type="Proteomes" id="UP000030703">
    <property type="component" value="Unassembled WGS sequence"/>
</dbReference>
<sequence length="204" mass="22471">MRNDLQPKIIEDNPIGNELNGFHKLVFCFWPLSSNSRVGFQDLVVDLLLALQNLRASRLLRSSGSGKNLLSDLSRLNAAVNPNALGLDRIKPLLRLSLTDQPADTLIGINFANSSEHRKYVDDVLEEELGSMHAGLRCFQDTNFRGVAGLDAAAQAFFEQCVEGGDPLFEDGWKGWPRDANQDGVLSWFGDTSNKLAAFSDSYG</sequence>
<organism evidence="1">
    <name type="scientific">Fusarium oxysporum f. sp. melonis 26406</name>
    <dbReference type="NCBI Taxonomy" id="1089452"/>
    <lineage>
        <taxon>Eukaryota</taxon>
        <taxon>Fungi</taxon>
        <taxon>Dikarya</taxon>
        <taxon>Ascomycota</taxon>
        <taxon>Pezizomycotina</taxon>
        <taxon>Sordariomycetes</taxon>
        <taxon>Hypocreomycetidae</taxon>
        <taxon>Hypocreales</taxon>
        <taxon>Nectriaceae</taxon>
        <taxon>Fusarium</taxon>
        <taxon>Fusarium oxysporum species complex</taxon>
    </lineage>
</organism>
<dbReference type="EMBL" id="JH659391">
    <property type="protein sequence ID" value="EXK25605.1"/>
    <property type="molecule type" value="Genomic_DNA"/>
</dbReference>
<protein>
    <submittedName>
        <fullName evidence="1">Uncharacterized protein</fullName>
    </submittedName>
</protein>
<gene>
    <name evidence="1" type="ORF">FOMG_17734</name>
</gene>
<dbReference type="OrthoDB" id="5584477at2759"/>
<reference evidence="1" key="1">
    <citation type="submission" date="2012-04" db="EMBL/GenBank/DDBJ databases">
        <title>The Genome Sequence of Fusarium oxysporum melonis.</title>
        <authorList>
            <consortium name="The Broad Institute Genome Sequencing Platform"/>
            <person name="Ma L.-J."/>
            <person name="Gale L.R."/>
            <person name="Schwartz D.C."/>
            <person name="Zhou S."/>
            <person name="Corby-Kistler H."/>
            <person name="Young S.K."/>
            <person name="Zeng Q."/>
            <person name="Gargeya S."/>
            <person name="Fitzgerald M."/>
            <person name="Haas B."/>
            <person name="Abouelleil A."/>
            <person name="Alvarado L."/>
            <person name="Arachchi H.M."/>
            <person name="Berlin A."/>
            <person name="Brown A."/>
            <person name="Chapman S.B."/>
            <person name="Chen Z."/>
            <person name="Dunbar C."/>
            <person name="Freedman E."/>
            <person name="Gearin G."/>
            <person name="Goldberg J."/>
            <person name="Griggs A."/>
            <person name="Gujja S."/>
            <person name="Heiman D."/>
            <person name="Howarth C."/>
            <person name="Larson L."/>
            <person name="Lui A."/>
            <person name="MacDonald P.J.P."/>
            <person name="Montmayeur A."/>
            <person name="Murphy C."/>
            <person name="Neiman D."/>
            <person name="Pearson M."/>
            <person name="Priest M."/>
            <person name="Roberts A."/>
            <person name="Saif S."/>
            <person name="Shea T."/>
            <person name="Shenoy N."/>
            <person name="Sisk P."/>
            <person name="Stolte C."/>
            <person name="Sykes S."/>
            <person name="Wortman J."/>
            <person name="Nusbaum C."/>
            <person name="Birren B."/>
        </authorList>
    </citation>
    <scope>NUCLEOTIDE SEQUENCE</scope>
    <source>
        <strain evidence="1">26406</strain>
    </source>
</reference>